<dbReference type="EC" id="6.3.4.19" evidence="1"/>
<keyword evidence="3" id="KW-0819">tRNA processing</keyword>
<feature type="domain" description="tRNA(Ile)-lysidine/2-thiocytidine synthase N-terminal" evidence="8">
    <location>
        <begin position="43"/>
        <end position="194"/>
    </location>
</feature>
<evidence type="ECO:0000256" key="4">
    <source>
        <dbReference type="ARBA" id="ARBA00022741"/>
    </source>
</evidence>
<evidence type="ECO:0000256" key="5">
    <source>
        <dbReference type="ARBA" id="ARBA00022840"/>
    </source>
</evidence>
<dbReference type="InterPro" id="IPR012795">
    <property type="entry name" value="tRNA_Ile_lys_synt_N"/>
</dbReference>
<dbReference type="InterPro" id="IPR014729">
    <property type="entry name" value="Rossmann-like_a/b/a_fold"/>
</dbReference>
<name>A0AAN6NH43_9PEZI</name>
<evidence type="ECO:0000256" key="6">
    <source>
        <dbReference type="ARBA" id="ARBA00048539"/>
    </source>
</evidence>
<dbReference type="NCBIfam" id="TIGR02432">
    <property type="entry name" value="lysidine_TilS_N"/>
    <property type="match status" value="1"/>
</dbReference>
<evidence type="ECO:0000313" key="10">
    <source>
        <dbReference type="Proteomes" id="UP001303473"/>
    </source>
</evidence>
<dbReference type="EMBL" id="MU853765">
    <property type="protein sequence ID" value="KAK3943587.1"/>
    <property type="molecule type" value="Genomic_DNA"/>
</dbReference>
<dbReference type="GO" id="GO:0032267">
    <property type="term" value="F:tRNA(Ile)-lysidine synthase activity"/>
    <property type="evidence" value="ECO:0007669"/>
    <property type="project" value="UniProtKB-EC"/>
</dbReference>
<dbReference type="InterPro" id="IPR011063">
    <property type="entry name" value="TilS/TtcA_N"/>
</dbReference>
<dbReference type="GO" id="GO:0008033">
    <property type="term" value="P:tRNA processing"/>
    <property type="evidence" value="ECO:0007669"/>
    <property type="project" value="UniProtKB-KW"/>
</dbReference>
<protein>
    <recommendedName>
        <fullName evidence="1">tRNA(Ile)-lysidine synthetase</fullName>
        <ecNumber evidence="1">6.3.4.19</ecNumber>
    </recommendedName>
</protein>
<evidence type="ECO:0000259" key="8">
    <source>
        <dbReference type="Pfam" id="PF01171"/>
    </source>
</evidence>
<gene>
    <name evidence="9" type="ORF">QBC46DRAFT_456871</name>
</gene>
<reference evidence="10" key="1">
    <citation type="journal article" date="2023" name="Mol. Phylogenet. Evol.">
        <title>Genome-scale phylogeny and comparative genomics of the fungal order Sordariales.</title>
        <authorList>
            <person name="Hensen N."/>
            <person name="Bonometti L."/>
            <person name="Westerberg I."/>
            <person name="Brannstrom I.O."/>
            <person name="Guillou S."/>
            <person name="Cros-Aarteil S."/>
            <person name="Calhoun S."/>
            <person name="Haridas S."/>
            <person name="Kuo A."/>
            <person name="Mondo S."/>
            <person name="Pangilinan J."/>
            <person name="Riley R."/>
            <person name="LaButti K."/>
            <person name="Andreopoulos B."/>
            <person name="Lipzen A."/>
            <person name="Chen C."/>
            <person name="Yan M."/>
            <person name="Daum C."/>
            <person name="Ng V."/>
            <person name="Clum A."/>
            <person name="Steindorff A."/>
            <person name="Ohm R.A."/>
            <person name="Martin F."/>
            <person name="Silar P."/>
            <person name="Natvig D.O."/>
            <person name="Lalanne C."/>
            <person name="Gautier V."/>
            <person name="Ament-Velasquez S.L."/>
            <person name="Kruys A."/>
            <person name="Hutchinson M.I."/>
            <person name="Powell A.J."/>
            <person name="Barry K."/>
            <person name="Miller A.N."/>
            <person name="Grigoriev I.V."/>
            <person name="Debuchy R."/>
            <person name="Gladieux P."/>
            <person name="Hiltunen Thoren M."/>
            <person name="Johannesson H."/>
        </authorList>
    </citation>
    <scope>NUCLEOTIDE SEQUENCE [LARGE SCALE GENOMIC DNA]</scope>
    <source>
        <strain evidence="10">CBS 340.73</strain>
    </source>
</reference>
<comment type="catalytic activity">
    <reaction evidence="6">
        <text>cytidine(34) in tRNA(Ile2) + L-lysine + ATP = lysidine(34) in tRNA(Ile2) + AMP + diphosphate + H(+)</text>
        <dbReference type="Rhea" id="RHEA:43744"/>
        <dbReference type="Rhea" id="RHEA-COMP:10625"/>
        <dbReference type="Rhea" id="RHEA-COMP:10670"/>
        <dbReference type="ChEBI" id="CHEBI:15378"/>
        <dbReference type="ChEBI" id="CHEBI:30616"/>
        <dbReference type="ChEBI" id="CHEBI:32551"/>
        <dbReference type="ChEBI" id="CHEBI:33019"/>
        <dbReference type="ChEBI" id="CHEBI:82748"/>
        <dbReference type="ChEBI" id="CHEBI:83665"/>
        <dbReference type="ChEBI" id="CHEBI:456215"/>
        <dbReference type="EC" id="6.3.4.19"/>
    </reaction>
</comment>
<evidence type="ECO:0000256" key="7">
    <source>
        <dbReference type="SAM" id="MobiDB-lite"/>
    </source>
</evidence>
<dbReference type="PANTHER" id="PTHR43033">
    <property type="entry name" value="TRNA(ILE)-LYSIDINE SYNTHASE-RELATED"/>
    <property type="match status" value="1"/>
</dbReference>
<dbReference type="PANTHER" id="PTHR43033:SF1">
    <property type="entry name" value="TRNA(ILE)-LYSIDINE SYNTHASE-RELATED"/>
    <property type="match status" value="1"/>
</dbReference>
<dbReference type="Proteomes" id="UP001303473">
    <property type="component" value="Unassembled WGS sequence"/>
</dbReference>
<evidence type="ECO:0000256" key="2">
    <source>
        <dbReference type="ARBA" id="ARBA00022598"/>
    </source>
</evidence>
<dbReference type="SUPFAM" id="SSF53254">
    <property type="entry name" value="Phosphoglycerate mutase-like"/>
    <property type="match status" value="1"/>
</dbReference>
<dbReference type="InterPro" id="IPR029033">
    <property type="entry name" value="His_PPase_superfam"/>
</dbReference>
<dbReference type="CDD" id="cd01992">
    <property type="entry name" value="TilS_N"/>
    <property type="match status" value="1"/>
</dbReference>
<dbReference type="SUPFAM" id="SSF52402">
    <property type="entry name" value="Adenine nucleotide alpha hydrolases-like"/>
    <property type="match status" value="1"/>
</dbReference>
<evidence type="ECO:0000313" key="9">
    <source>
        <dbReference type="EMBL" id="KAK3943587.1"/>
    </source>
</evidence>
<accession>A0AAN6NH43</accession>
<evidence type="ECO:0000256" key="1">
    <source>
        <dbReference type="ARBA" id="ARBA00013267"/>
    </source>
</evidence>
<sequence>MGTTPQVLHRSARAIHMVEFFDALQATCAPRFPTARGKNHRSVALAVSGGVDSMALAYLCSKIRRSDPMFKISDNPVSNFHGLIVDHGLREGSDEEAKKVRAVLNGLNIKCQLLKVNWKDAGLPKGMNPNDLPNIETLARQLRYRRIGRACSLWRVASVLTAHHEDDQYETVLMRLLSGHGYRGLQGMRPATDIPECYDQHGVYQSGFIDDQMDRNPFYNHRPSKCEKRMIRTELRNEIDPAVLAEEIRKGLSTDVDPAYLSDHDYEGIARGRRAPPLAPMDIEDGGVTIYRPLLQFGKDRLMQTCLENGIPWFEDHTNTDPTLTMRNAVRHMCKNHELPVALQKPAVLRLAENCRRRCASEEAETDRLVTRTVIHDFEPNVGTAVVELPKFSLPTVPRSAAKSDYRRQRRIDHYRHIAALLIRRLLSLVTPEREITPVAQLDQFVSMLFPSLAPNPAQPGEKPKAYVLCGVHFIPLIGDYPLRWLLTRAPHVSNVPRPAIEHPRLSFRHRWSRHPRQWKISPWFPWKLFDGRYWIRVRHRFPVKVRVAPYEVEHQKPFREALRDDNDRNRLAVLLKRYAPAKVRYTLPAIYAMADISGLLKGGSYWPPDPPPPSSTGTGLPEEVDGRTKTRAEERQDLLTSRFAFDAKVREEGKPQLLALPTLGIQIPGLDNWVNWELRYRKGIEGSPYATKLVICLSVILLLQLVAQEIGTMFSTAKPHRLLSGLLSAHTIGTVTAAVDLSWHKPAQTDINNLTAVATSESSGVYGFIYNTSQTPDERYGVYNWCNMPHVRKTEYVKPSSEYELVYVELMHRHHKRTPYSSNAFPIESYPWNCDDQGLFYYGKHFNSPHGPAAVYWKQYISPISPFVPSGWIGTCQFPQITSGGLDDSWQHGADLFGVYHDLLGFLPSKDDPTWRQKVVYRVTTNQITSQVAGMVINGMFGAADGDVPVVVQAAAVDSLEPTYACPVSSSLFNTITSSPAWQQHLTVASGLYATLDGISGVSPTDPGFHASFDHYYDNLSARQCHAKPLPCKLVNGQNDTGNCITQQTADAVYRFGNWEYAQIYRDAPQSLAASAASLGVWVAELAAHLRAAVNGTTDVIYYHNIAHDGSVSRLLSILQVDTMVWPGMGSEVVFELYKKQQQQQQQQPPCTHNNCLRAMLGKVAQADAFCSTYVNTTAISTTGVPLPIPTWLGSCNRDARAVSSACKCVVDTATATSAPTPSGTGSGTASVSGYYVRVLWGGKVLRSSNPSLGVMDMLPVETLLAYFDGLVGVGASLVAGKCNGSIPV</sequence>
<dbReference type="InterPro" id="IPR012094">
    <property type="entry name" value="tRNA_Ile_lys_synt"/>
</dbReference>
<keyword evidence="2" id="KW-0436">Ligase</keyword>
<feature type="region of interest" description="Disordered" evidence="7">
    <location>
        <begin position="606"/>
        <end position="630"/>
    </location>
</feature>
<organism evidence="9 10">
    <name type="scientific">Diplogelasinospora grovesii</name>
    <dbReference type="NCBI Taxonomy" id="303347"/>
    <lineage>
        <taxon>Eukaryota</taxon>
        <taxon>Fungi</taxon>
        <taxon>Dikarya</taxon>
        <taxon>Ascomycota</taxon>
        <taxon>Pezizomycotina</taxon>
        <taxon>Sordariomycetes</taxon>
        <taxon>Sordariomycetidae</taxon>
        <taxon>Sordariales</taxon>
        <taxon>Diplogelasinosporaceae</taxon>
        <taxon>Diplogelasinospora</taxon>
    </lineage>
</organism>
<comment type="caution">
    <text evidence="9">The sequence shown here is derived from an EMBL/GenBank/DDBJ whole genome shotgun (WGS) entry which is preliminary data.</text>
</comment>
<keyword evidence="10" id="KW-1185">Reference proteome</keyword>
<dbReference type="Pfam" id="PF01171">
    <property type="entry name" value="ATP_bind_3"/>
    <property type="match status" value="2"/>
</dbReference>
<dbReference type="Gene3D" id="3.40.50.620">
    <property type="entry name" value="HUPs"/>
    <property type="match status" value="1"/>
</dbReference>
<feature type="domain" description="tRNA(Ile)-lysidine/2-thiocytidine synthase N-terminal" evidence="8">
    <location>
        <begin position="280"/>
        <end position="332"/>
    </location>
</feature>
<evidence type="ECO:0000256" key="3">
    <source>
        <dbReference type="ARBA" id="ARBA00022694"/>
    </source>
</evidence>
<keyword evidence="4" id="KW-0547">Nucleotide-binding</keyword>
<dbReference type="GO" id="GO:0005524">
    <property type="term" value="F:ATP binding"/>
    <property type="evidence" value="ECO:0007669"/>
    <property type="project" value="UniProtKB-KW"/>
</dbReference>
<proteinExistence type="inferred from homology"/>
<dbReference type="Gene3D" id="3.40.50.1240">
    <property type="entry name" value="Phosphoglycerate mutase-like"/>
    <property type="match status" value="1"/>
</dbReference>
<keyword evidence="5" id="KW-0067">ATP-binding</keyword>
<dbReference type="HAMAP" id="MF_01161">
    <property type="entry name" value="tRNA_Ile_lys_synt"/>
    <property type="match status" value="1"/>
</dbReference>